<evidence type="ECO:0000313" key="3">
    <source>
        <dbReference type="EMBL" id="GAA2113742.1"/>
    </source>
</evidence>
<reference evidence="3 4" key="1">
    <citation type="journal article" date="2019" name="Int. J. Syst. Evol. Microbiol.">
        <title>The Global Catalogue of Microorganisms (GCM) 10K type strain sequencing project: providing services to taxonomists for standard genome sequencing and annotation.</title>
        <authorList>
            <consortium name="The Broad Institute Genomics Platform"/>
            <consortium name="The Broad Institute Genome Sequencing Center for Infectious Disease"/>
            <person name="Wu L."/>
            <person name="Ma J."/>
        </authorList>
    </citation>
    <scope>NUCLEOTIDE SEQUENCE [LARGE SCALE GENOMIC DNA]</scope>
    <source>
        <strain evidence="3 4">JCM 16021</strain>
    </source>
</reference>
<evidence type="ECO:0000313" key="4">
    <source>
        <dbReference type="Proteomes" id="UP001500575"/>
    </source>
</evidence>
<protein>
    <submittedName>
        <fullName evidence="3">Uncharacterized protein</fullName>
    </submittedName>
</protein>
<feature type="chain" id="PRO_5046373783" evidence="2">
    <location>
        <begin position="24"/>
        <end position="130"/>
    </location>
</feature>
<feature type="region of interest" description="Disordered" evidence="1">
    <location>
        <begin position="83"/>
        <end position="130"/>
    </location>
</feature>
<dbReference type="Proteomes" id="UP001500575">
    <property type="component" value="Unassembled WGS sequence"/>
</dbReference>
<evidence type="ECO:0000256" key="2">
    <source>
        <dbReference type="SAM" id="SignalP"/>
    </source>
</evidence>
<accession>A0ABN2XN58</accession>
<dbReference type="RefSeq" id="WP_344301606.1">
    <property type="nucleotide sequence ID" value="NZ_BAAAQQ010000001.1"/>
</dbReference>
<feature type="compositionally biased region" description="Polar residues" evidence="1">
    <location>
        <begin position="106"/>
        <end position="116"/>
    </location>
</feature>
<name>A0ABN2XN58_9ACTN</name>
<feature type="signal peptide" evidence="2">
    <location>
        <begin position="1"/>
        <end position="23"/>
    </location>
</feature>
<keyword evidence="2" id="KW-0732">Signal</keyword>
<sequence>MKIRTIALGAAAAVVVAGGAATATWVAVDEGDASEAGQCSGATYALEAEREDGTLEISFELQTGEPGQTWDVEVAHEGEVLLSGERETDADAEIDVDVPAPRDSQGEFTATATPTDAGSGEPCSASITTS</sequence>
<keyword evidence="4" id="KW-1185">Reference proteome</keyword>
<organism evidence="3 4">
    <name type="scientific">Nocardioides bigeumensis</name>
    <dbReference type="NCBI Taxonomy" id="433657"/>
    <lineage>
        <taxon>Bacteria</taxon>
        <taxon>Bacillati</taxon>
        <taxon>Actinomycetota</taxon>
        <taxon>Actinomycetes</taxon>
        <taxon>Propionibacteriales</taxon>
        <taxon>Nocardioidaceae</taxon>
        <taxon>Nocardioides</taxon>
    </lineage>
</organism>
<comment type="caution">
    <text evidence="3">The sequence shown here is derived from an EMBL/GenBank/DDBJ whole genome shotgun (WGS) entry which is preliminary data.</text>
</comment>
<gene>
    <name evidence="3" type="ORF">GCM10009843_01730</name>
</gene>
<dbReference type="EMBL" id="BAAAQQ010000001">
    <property type="protein sequence ID" value="GAA2113742.1"/>
    <property type="molecule type" value="Genomic_DNA"/>
</dbReference>
<proteinExistence type="predicted"/>
<evidence type="ECO:0000256" key="1">
    <source>
        <dbReference type="SAM" id="MobiDB-lite"/>
    </source>
</evidence>